<protein>
    <submittedName>
        <fullName evidence="2">DUF4252 domain-containing protein</fullName>
    </submittedName>
</protein>
<dbReference type="EMBL" id="JACXWD010000024">
    <property type="protein sequence ID" value="MBD3868168.1"/>
    <property type="molecule type" value="Genomic_DNA"/>
</dbReference>
<reference evidence="2 3" key="1">
    <citation type="submission" date="2020-08" db="EMBL/GenBank/DDBJ databases">
        <title>Acidobacteriota in marine sediments use diverse sulfur dissimilation pathways.</title>
        <authorList>
            <person name="Wasmund K."/>
        </authorList>
    </citation>
    <scope>NUCLEOTIDE SEQUENCE [LARGE SCALE GENOMIC DNA]</scope>
    <source>
        <strain evidence="2">MAG AM4</strain>
    </source>
</reference>
<feature type="chain" id="PRO_5035178910" evidence="1">
    <location>
        <begin position="29"/>
        <end position="184"/>
    </location>
</feature>
<organism evidence="2 3">
    <name type="scientific">Candidatus Polarisedimenticola svalbardensis</name>
    <dbReference type="NCBI Taxonomy" id="2886004"/>
    <lineage>
        <taxon>Bacteria</taxon>
        <taxon>Pseudomonadati</taxon>
        <taxon>Acidobacteriota</taxon>
        <taxon>Candidatus Polarisedimenticolia</taxon>
        <taxon>Candidatus Polarisedimenticolales</taxon>
        <taxon>Candidatus Polarisedimenticolaceae</taxon>
        <taxon>Candidatus Polarisedimenticola</taxon>
    </lineage>
</organism>
<feature type="signal peptide" evidence="1">
    <location>
        <begin position="1"/>
        <end position="28"/>
    </location>
</feature>
<dbReference type="InterPro" id="IPR025348">
    <property type="entry name" value="DUF4252"/>
</dbReference>
<gene>
    <name evidence="2" type="ORF">IFK94_08580</name>
</gene>
<evidence type="ECO:0000313" key="3">
    <source>
        <dbReference type="Proteomes" id="UP000648239"/>
    </source>
</evidence>
<dbReference type="AlphaFoldDB" id="A0A8J6Y0R0"/>
<sequence length="184" mass="19665">MKIKKFTIAIGMVVCLLAVAGGLSPVNAGNGFVDPEPFIDLGGEDDLTLEISISGALLKMISAGLAGADKDLADTVAGLHSIHAVILTMDTEAKQLRGQELLRATEKRLRRGAWDRIARVNDDEGNLSVWIFGTEETVDGVTVLIRGKQDGELVFVNIDGIIDLSKLEELGESLNLPGLDNLKD</sequence>
<evidence type="ECO:0000256" key="1">
    <source>
        <dbReference type="SAM" id="SignalP"/>
    </source>
</evidence>
<keyword evidence="1" id="KW-0732">Signal</keyword>
<evidence type="ECO:0000313" key="2">
    <source>
        <dbReference type="EMBL" id="MBD3868168.1"/>
    </source>
</evidence>
<dbReference type="Pfam" id="PF14060">
    <property type="entry name" value="DUF4252"/>
    <property type="match status" value="1"/>
</dbReference>
<dbReference type="Proteomes" id="UP000648239">
    <property type="component" value="Unassembled WGS sequence"/>
</dbReference>
<comment type="caution">
    <text evidence="2">The sequence shown here is derived from an EMBL/GenBank/DDBJ whole genome shotgun (WGS) entry which is preliminary data.</text>
</comment>
<proteinExistence type="predicted"/>
<accession>A0A8J6Y0R0</accession>
<name>A0A8J6Y0R0_9BACT</name>